<dbReference type="EMBL" id="FMIA01000002">
    <property type="protein sequence ID" value="SCL48795.1"/>
    <property type="molecule type" value="Genomic_DNA"/>
</dbReference>
<evidence type="ECO:0000313" key="2">
    <source>
        <dbReference type="Proteomes" id="UP000198937"/>
    </source>
</evidence>
<dbReference type="InterPro" id="IPR025358">
    <property type="entry name" value="DUF4262"/>
</dbReference>
<dbReference type="Proteomes" id="UP000198937">
    <property type="component" value="Unassembled WGS sequence"/>
</dbReference>
<dbReference type="STRING" id="683228.GA0070617_0981"/>
<dbReference type="RefSeq" id="WP_091434332.1">
    <property type="nucleotide sequence ID" value="NZ_BMMJ01000001.1"/>
</dbReference>
<evidence type="ECO:0008006" key="3">
    <source>
        <dbReference type="Google" id="ProtNLM"/>
    </source>
</evidence>
<protein>
    <recommendedName>
        <fullName evidence="3">DUF4262 domain-containing protein</fullName>
    </recommendedName>
</protein>
<evidence type="ECO:0000313" key="1">
    <source>
        <dbReference type="EMBL" id="SCL48795.1"/>
    </source>
</evidence>
<organism evidence="1 2">
    <name type="scientific">Micromonospora yangpuensis</name>
    <dbReference type="NCBI Taxonomy" id="683228"/>
    <lineage>
        <taxon>Bacteria</taxon>
        <taxon>Bacillati</taxon>
        <taxon>Actinomycetota</taxon>
        <taxon>Actinomycetes</taxon>
        <taxon>Micromonosporales</taxon>
        <taxon>Micromonosporaceae</taxon>
        <taxon>Micromonospora</taxon>
    </lineage>
</organism>
<sequence>MPSPDEILDIQRRHITETGWAVTAVLPAPGTTDSPFAYTVGLTERHLPELVIAGLDPRIAQILLNDLAGRVHTGAARLTHGHRVDDLIVGYPAVIVEGPATEALWPGTAYARYGRDRVHLQQIVWPDRHGRFPWHDGYEYPGHVQPLLGCP</sequence>
<proteinExistence type="predicted"/>
<keyword evidence="2" id="KW-1185">Reference proteome</keyword>
<name>A0A1C6U3Z7_9ACTN</name>
<reference evidence="2" key="1">
    <citation type="submission" date="2016-06" db="EMBL/GenBank/DDBJ databases">
        <authorList>
            <person name="Varghese N."/>
            <person name="Submissions Spin"/>
        </authorList>
    </citation>
    <scope>NUCLEOTIDE SEQUENCE [LARGE SCALE GENOMIC DNA]</scope>
    <source>
        <strain evidence="2">DSM 45577</strain>
    </source>
</reference>
<dbReference type="AlphaFoldDB" id="A0A1C6U3Z7"/>
<dbReference type="OrthoDB" id="511192at2"/>
<accession>A0A1C6U3Z7</accession>
<dbReference type="Pfam" id="PF14081">
    <property type="entry name" value="DUF4262"/>
    <property type="match status" value="1"/>
</dbReference>
<gene>
    <name evidence="1" type="ORF">GA0070617_0981</name>
</gene>